<dbReference type="InterPro" id="IPR037465">
    <property type="entry name" value="YlxR"/>
</dbReference>
<protein>
    <submittedName>
        <fullName evidence="3">RNA-binding protein</fullName>
    </submittedName>
</protein>
<dbReference type="EMBL" id="QEXV01000001">
    <property type="protein sequence ID" value="PWE18319.1"/>
    <property type="molecule type" value="Genomic_DNA"/>
</dbReference>
<dbReference type="Gene3D" id="3.30.1230.10">
    <property type="entry name" value="YlxR-like"/>
    <property type="match status" value="1"/>
</dbReference>
<evidence type="ECO:0000259" key="2">
    <source>
        <dbReference type="Pfam" id="PF04296"/>
    </source>
</evidence>
<evidence type="ECO:0000313" key="3">
    <source>
        <dbReference type="EMBL" id="PWE18319.1"/>
    </source>
</evidence>
<dbReference type="SUPFAM" id="SSF55315">
    <property type="entry name" value="L30e-like"/>
    <property type="match status" value="1"/>
</dbReference>
<sequence length="227" mass="23607">MSRGAGSGRAGRTRMRRCLVSGEALGDEALLRVGLSPEGVVTPDLAAKLPGRGAWVKADRASVETAVRKRLFNRAFSRPVEAPADLADAFERQLEARALSLLGLARRAGRLATGYDAVRLALKADPPPAWRIEAVDAAADGRGKLDRLARKRGAIPTAGCFSSEALGAALGRDALMHLALAPGGEARAFGETMAKLAGFRAIDPRGDGPESETGGSAAEPRDSAQDG</sequence>
<dbReference type="CDD" id="cd00279">
    <property type="entry name" value="YlxR"/>
    <property type="match status" value="1"/>
</dbReference>
<name>A0A2U2BWG3_9PROT</name>
<feature type="region of interest" description="Disordered" evidence="1">
    <location>
        <begin position="200"/>
        <end position="227"/>
    </location>
</feature>
<dbReference type="Proteomes" id="UP000245168">
    <property type="component" value="Unassembled WGS sequence"/>
</dbReference>
<dbReference type="InterPro" id="IPR029064">
    <property type="entry name" value="Ribosomal_eL30-like_sf"/>
</dbReference>
<organism evidence="3 4">
    <name type="scientific">Marinicauda salina</name>
    <dbReference type="NCBI Taxonomy" id="2135793"/>
    <lineage>
        <taxon>Bacteria</taxon>
        <taxon>Pseudomonadati</taxon>
        <taxon>Pseudomonadota</taxon>
        <taxon>Alphaproteobacteria</taxon>
        <taxon>Maricaulales</taxon>
        <taxon>Maricaulaceae</taxon>
        <taxon>Marinicauda</taxon>
    </lineage>
</organism>
<dbReference type="PANTHER" id="PTHR34215">
    <property type="entry name" value="BLL0784 PROTEIN"/>
    <property type="match status" value="1"/>
</dbReference>
<comment type="caution">
    <text evidence="3">The sequence shown here is derived from an EMBL/GenBank/DDBJ whole genome shotgun (WGS) entry which is preliminary data.</text>
</comment>
<dbReference type="PANTHER" id="PTHR34215:SF1">
    <property type="entry name" value="YLXR DOMAIN-CONTAINING PROTEIN"/>
    <property type="match status" value="1"/>
</dbReference>
<dbReference type="OrthoDB" id="9799836at2"/>
<dbReference type="RefSeq" id="WP_109251594.1">
    <property type="nucleotide sequence ID" value="NZ_QEXV01000001.1"/>
</dbReference>
<dbReference type="Pfam" id="PF04296">
    <property type="entry name" value="YlxR"/>
    <property type="match status" value="1"/>
</dbReference>
<dbReference type="SUPFAM" id="SSF64376">
    <property type="entry name" value="YlxR-like"/>
    <property type="match status" value="1"/>
</dbReference>
<keyword evidence="4" id="KW-1185">Reference proteome</keyword>
<feature type="domain" description="YlxR" evidence="2">
    <location>
        <begin position="16"/>
        <end position="89"/>
    </location>
</feature>
<gene>
    <name evidence="3" type="ORF">DDZ18_01555</name>
</gene>
<dbReference type="InterPro" id="IPR035931">
    <property type="entry name" value="YlxR-like_sf"/>
</dbReference>
<dbReference type="AlphaFoldDB" id="A0A2U2BWG3"/>
<evidence type="ECO:0000256" key="1">
    <source>
        <dbReference type="SAM" id="MobiDB-lite"/>
    </source>
</evidence>
<proteinExistence type="predicted"/>
<evidence type="ECO:0000313" key="4">
    <source>
        <dbReference type="Proteomes" id="UP000245168"/>
    </source>
</evidence>
<reference evidence="4" key="1">
    <citation type="submission" date="2018-05" db="EMBL/GenBank/DDBJ databases">
        <authorList>
            <person name="Liu B.-T."/>
        </authorList>
    </citation>
    <scope>NUCLEOTIDE SEQUENCE [LARGE SCALE GENOMIC DNA]</scope>
    <source>
        <strain evidence="4">WD6-1</strain>
    </source>
</reference>
<accession>A0A2U2BWG3</accession>
<dbReference type="Gene3D" id="3.30.1330.30">
    <property type="match status" value="1"/>
</dbReference>
<dbReference type="InterPro" id="IPR007393">
    <property type="entry name" value="YlxR_dom"/>
</dbReference>
<dbReference type="NCBIfam" id="NF006622">
    <property type="entry name" value="PRK09190.1"/>
    <property type="match status" value="1"/>
</dbReference>